<accession>A0ABR2EWW7</accession>
<comment type="caution">
    <text evidence="1">The sequence shown here is derived from an EMBL/GenBank/DDBJ whole genome shotgun (WGS) entry which is preliminary data.</text>
</comment>
<gene>
    <name evidence="1" type="ORF">V6N12_006070</name>
</gene>
<reference evidence="1 2" key="1">
    <citation type="journal article" date="2024" name="G3 (Bethesda)">
        <title>Genome assembly of Hibiscus sabdariffa L. provides insights into metabolisms of medicinal natural products.</title>
        <authorList>
            <person name="Kim T."/>
        </authorList>
    </citation>
    <scope>NUCLEOTIDE SEQUENCE [LARGE SCALE GENOMIC DNA]</scope>
    <source>
        <strain evidence="1">TK-2024</strain>
        <tissue evidence="1">Old leaves</tissue>
    </source>
</reference>
<protein>
    <submittedName>
        <fullName evidence="1">Uncharacterized protein</fullName>
    </submittedName>
</protein>
<dbReference type="EMBL" id="JBBPBM010000009">
    <property type="protein sequence ID" value="KAK8567484.1"/>
    <property type="molecule type" value="Genomic_DNA"/>
</dbReference>
<evidence type="ECO:0000313" key="1">
    <source>
        <dbReference type="EMBL" id="KAK8567484.1"/>
    </source>
</evidence>
<dbReference type="Proteomes" id="UP001472677">
    <property type="component" value="Unassembled WGS sequence"/>
</dbReference>
<name>A0ABR2EWW7_9ROSI</name>
<organism evidence="1 2">
    <name type="scientific">Hibiscus sabdariffa</name>
    <name type="common">roselle</name>
    <dbReference type="NCBI Taxonomy" id="183260"/>
    <lineage>
        <taxon>Eukaryota</taxon>
        <taxon>Viridiplantae</taxon>
        <taxon>Streptophyta</taxon>
        <taxon>Embryophyta</taxon>
        <taxon>Tracheophyta</taxon>
        <taxon>Spermatophyta</taxon>
        <taxon>Magnoliopsida</taxon>
        <taxon>eudicotyledons</taxon>
        <taxon>Gunneridae</taxon>
        <taxon>Pentapetalae</taxon>
        <taxon>rosids</taxon>
        <taxon>malvids</taxon>
        <taxon>Malvales</taxon>
        <taxon>Malvaceae</taxon>
        <taxon>Malvoideae</taxon>
        <taxon>Hibiscus</taxon>
    </lineage>
</organism>
<proteinExistence type="predicted"/>
<evidence type="ECO:0000313" key="2">
    <source>
        <dbReference type="Proteomes" id="UP001472677"/>
    </source>
</evidence>
<keyword evidence="2" id="KW-1185">Reference proteome</keyword>
<sequence>MVGRGRALISEADVLKAMFTGTVSTYELFIEVGCNIVINWIIIQFGDLGVGGLAKIDKHITDIYKVILVDSDT</sequence>